<sequence length="328" mass="36140">MKKALLALIAFITLGTLSYSQSYEIIQKKDKFGITDGKKTLVKPQYESISKLENSNFCAKKEGRCGVITSMGTVLIPLAYDDVKDFGAGLFLVKDQNVWGIVDRMNKLVLPIGYNNFKFIDDYLCKVSSQGKYGLISKYGKVLIPAVYDGIDEFNQSTFVIKQNGKSGLIDHHGDIIVPALYDDFEKMSDRDLYCMKSSGKIGLMDTNGRVILEAVYDSIDYKSPVGMQLSQNGKIGFYTLTGKVVAPVYSKILFTQPELGLAVVKEGEKYAIVTARGTVTAALYENISRFSPNGVAFVEKSGKLMAVNSEGKEMVLQEIMGGVRPPQ</sequence>
<dbReference type="PANTHER" id="PTHR37841:SF1">
    <property type="entry name" value="DUF3298 DOMAIN-CONTAINING PROTEIN"/>
    <property type="match status" value="1"/>
</dbReference>
<protein>
    <submittedName>
        <fullName evidence="1">WG repeat-containing protein</fullName>
    </submittedName>
</protein>
<dbReference type="AlphaFoldDB" id="A0A4Y8KZX0"/>
<dbReference type="EMBL" id="SOML01000009">
    <property type="protein sequence ID" value="TFD95071.1"/>
    <property type="molecule type" value="Genomic_DNA"/>
</dbReference>
<dbReference type="InterPro" id="IPR032774">
    <property type="entry name" value="WG_beta_rep"/>
</dbReference>
<keyword evidence="2" id="KW-1185">Reference proteome</keyword>
<dbReference type="Pfam" id="PF14903">
    <property type="entry name" value="WG_beta_rep"/>
    <property type="match status" value="5"/>
</dbReference>
<dbReference type="Proteomes" id="UP000297861">
    <property type="component" value="Unassembled WGS sequence"/>
</dbReference>
<proteinExistence type="predicted"/>
<comment type="caution">
    <text evidence="1">The sequence shown here is derived from an EMBL/GenBank/DDBJ whole genome shotgun (WGS) entry which is preliminary data.</text>
</comment>
<dbReference type="RefSeq" id="WP_134437029.1">
    <property type="nucleotide sequence ID" value="NZ_SOML01000009.1"/>
</dbReference>
<gene>
    <name evidence="1" type="ORF">E2605_14740</name>
</gene>
<dbReference type="OrthoDB" id="5464673at2"/>
<reference evidence="1 2" key="1">
    <citation type="submission" date="2019-03" db="EMBL/GenBank/DDBJ databases">
        <title>San Antonio Military Medical Center submission to MRSN (WRAIR), pending publication.</title>
        <authorList>
            <person name="Blyth D.M."/>
            <person name="Mccarthy S.L."/>
            <person name="Schall S.E."/>
            <person name="Stam J.A."/>
            <person name="Ong A.C."/>
            <person name="Mcgann P.T."/>
        </authorList>
    </citation>
    <scope>NUCLEOTIDE SEQUENCE [LARGE SCALE GENOMIC DNA]</scope>
    <source>
        <strain evidence="1 2">MRSN571793</strain>
    </source>
</reference>
<dbReference type="STRING" id="1121485.GCA_000426485_02002"/>
<evidence type="ECO:0000313" key="1">
    <source>
        <dbReference type="EMBL" id="TFD95071.1"/>
    </source>
</evidence>
<evidence type="ECO:0000313" key="2">
    <source>
        <dbReference type="Proteomes" id="UP000297861"/>
    </source>
</evidence>
<name>A0A4Y8KZX0_9BACT</name>
<accession>A0A4Y8KZX0</accession>
<dbReference type="PANTHER" id="PTHR37841">
    <property type="entry name" value="GLR2918 PROTEIN"/>
    <property type="match status" value="1"/>
</dbReference>
<organism evidence="1 2">
    <name type="scientific">Dysgonomonas capnocytophagoides</name>
    <dbReference type="NCBI Taxonomy" id="45254"/>
    <lineage>
        <taxon>Bacteria</taxon>
        <taxon>Pseudomonadati</taxon>
        <taxon>Bacteroidota</taxon>
        <taxon>Bacteroidia</taxon>
        <taxon>Bacteroidales</taxon>
        <taxon>Dysgonomonadaceae</taxon>
        <taxon>Dysgonomonas</taxon>
    </lineage>
</organism>